<dbReference type="Proteomes" id="UP001194579">
    <property type="component" value="Unassembled WGS sequence"/>
</dbReference>
<reference evidence="1 3" key="1">
    <citation type="journal article" date="2012" name="J. Bacteriol.">
        <title>Genome sequence of Pectobacterium sp. strain SCC3193.</title>
        <authorList>
            <person name="Koskinen J.P."/>
            <person name="Laine P."/>
            <person name="Niemi O."/>
            <person name="Nykyri J."/>
            <person name="Harjunpaa H."/>
            <person name="Auvinen P."/>
            <person name="Paulin L."/>
            <person name="Pirhonen M."/>
            <person name="Palva T."/>
            <person name="Holm L."/>
        </authorList>
    </citation>
    <scope>NUCLEOTIDE SEQUENCE [LARGE SCALE GENOMIC DNA]</scope>
    <source>
        <strain evidence="1 3">SCC3193</strain>
    </source>
</reference>
<dbReference type="Proteomes" id="UP000008044">
    <property type="component" value="Chromosome"/>
</dbReference>
<dbReference type="AlphaFoldDB" id="A0A0H3I856"/>
<evidence type="ECO:0000313" key="3">
    <source>
        <dbReference type="Proteomes" id="UP000008044"/>
    </source>
</evidence>
<accession>A0A0H3I856</accession>
<reference evidence="2" key="4">
    <citation type="submission" date="2024-05" db="EMBL/GenBank/DDBJ databases">
        <title>Identification of Pectobacterium versatile causing blackleg of potato from New York State with a whole genome sequencing approach.</title>
        <authorList>
            <person name="Ma X."/>
            <person name="Swingle B."/>
        </authorList>
    </citation>
    <scope>NUCLEOTIDE SEQUENCE</scope>
    <source>
        <strain evidence="2">NY1588A</strain>
    </source>
</reference>
<dbReference type="KEGG" id="pec:W5S_2967"/>
<dbReference type="EMBL" id="WABS01000008">
    <property type="protein sequence ID" value="MBI0553930.1"/>
    <property type="molecule type" value="Genomic_DNA"/>
</dbReference>
<gene>
    <name evidence="1" type="ordered locus">W5S_2967</name>
    <name evidence="2" type="ORF">F6Q06_05400</name>
</gene>
<dbReference type="EMBL" id="CP003415">
    <property type="protein sequence ID" value="AFI91050.1"/>
    <property type="molecule type" value="Genomic_DNA"/>
</dbReference>
<dbReference type="PATRIC" id="fig|1166016.3.peg.3015"/>
<reference evidence="4" key="3">
    <citation type="submission" date="2023-07" db="EMBL/GenBank/DDBJ databases">
        <title>Identification of Pectobacterium versatile causing blackleg of potato from New York State with a whole genome sequencing approach.</title>
        <authorList>
            <person name="Ma X."/>
            <person name="Swingle B."/>
        </authorList>
    </citation>
    <scope>NUCLEOTIDE SEQUENCE [LARGE SCALE GENOMIC DNA]</scope>
    <source>
        <strain evidence="4">NY1588A</strain>
    </source>
</reference>
<dbReference type="STRING" id="1905730.W5S_2967"/>
<proteinExistence type="predicted"/>
<reference evidence="1" key="2">
    <citation type="submission" date="2012-03" db="EMBL/GenBank/DDBJ databases">
        <authorList>
            <person name="Koskinen P."/>
            <person name="Laine P."/>
            <person name="Niemi O."/>
            <person name="Nykyri J."/>
            <person name="Harjunpaa H."/>
            <person name="Auvinen P."/>
            <person name="Paulin L."/>
            <person name="Pirhonen M."/>
            <person name="Palva T."/>
            <person name="Holm L."/>
        </authorList>
    </citation>
    <scope>NUCLEOTIDE SEQUENCE</scope>
    <source>
        <strain evidence="1">SCC3193</strain>
    </source>
</reference>
<organism evidence="1 3">
    <name type="scientific">Pectobacterium parmentieri</name>
    <dbReference type="NCBI Taxonomy" id="1905730"/>
    <lineage>
        <taxon>Bacteria</taxon>
        <taxon>Pseudomonadati</taxon>
        <taxon>Pseudomonadota</taxon>
        <taxon>Gammaproteobacteria</taxon>
        <taxon>Enterobacterales</taxon>
        <taxon>Pectobacteriaceae</taxon>
        <taxon>Pectobacterium</taxon>
    </lineage>
</organism>
<dbReference type="HOGENOM" id="CLU_137839_0_0_6"/>
<evidence type="ECO:0000313" key="1">
    <source>
        <dbReference type="EMBL" id="AFI91050.1"/>
    </source>
</evidence>
<sequence length="159" mass="17007">MKIESGENNLFTHRASIANSTVQTSSRASFAAILAGKTQETSVNNAPASSAKTKQYDFTNMTPQELNETVNSLIQSGQMDLDESSSLLGFMAPTALSKVVYDGTAPVSSRQPMNVFSKIQEGIDGALSRNEKASAESLQRAADALLRFQDKAVKVTLSV</sequence>
<keyword evidence="4" id="KW-1185">Reference proteome</keyword>
<dbReference type="RefSeq" id="WP_014700584.1">
    <property type="nucleotide sequence ID" value="NC_017845.1"/>
</dbReference>
<dbReference type="eggNOG" id="ENOG5032MIV">
    <property type="taxonomic scope" value="Bacteria"/>
</dbReference>
<name>A0A0H3I856_PECPM</name>
<evidence type="ECO:0000313" key="2">
    <source>
        <dbReference type="EMBL" id="MBI0553930.1"/>
    </source>
</evidence>
<evidence type="ECO:0000313" key="4">
    <source>
        <dbReference type="Proteomes" id="UP001194579"/>
    </source>
</evidence>
<protein>
    <submittedName>
        <fullName evidence="1">Uncharacterized protein</fullName>
    </submittedName>
</protein>